<dbReference type="SUPFAM" id="SSF143011">
    <property type="entry name" value="RelE-like"/>
    <property type="match status" value="1"/>
</dbReference>
<dbReference type="InterPro" id="IPR009241">
    <property type="entry name" value="HigB-like"/>
</dbReference>
<dbReference type="EMBL" id="SNRY01000337">
    <property type="protein sequence ID" value="KAA6342253.1"/>
    <property type="molecule type" value="Genomic_DNA"/>
</dbReference>
<gene>
    <name evidence="1" type="ORF">EZS27_009983</name>
</gene>
<sequence>MEESENKKVIRKIRYSDDFEQFFKSLDMKVRVKFTWTFNIIRTVYTINTEYVKKLVNSDSNLYEMRVSVGYNKYRTILFSINHPNIIEATEIILLNGFLKKSNKDYGKQIKKAEKIIKNLNL</sequence>
<evidence type="ECO:0000313" key="1">
    <source>
        <dbReference type="EMBL" id="KAA6342253.1"/>
    </source>
</evidence>
<evidence type="ECO:0008006" key="2">
    <source>
        <dbReference type="Google" id="ProtNLM"/>
    </source>
</evidence>
<proteinExistence type="predicted"/>
<reference evidence="1" key="1">
    <citation type="submission" date="2019-03" db="EMBL/GenBank/DDBJ databases">
        <title>Single cell metagenomics reveals metabolic interactions within the superorganism composed of flagellate Streblomastix strix and complex community of Bacteroidetes bacteria on its surface.</title>
        <authorList>
            <person name="Treitli S.C."/>
            <person name="Kolisko M."/>
            <person name="Husnik F."/>
            <person name="Keeling P."/>
            <person name="Hampl V."/>
        </authorList>
    </citation>
    <scope>NUCLEOTIDE SEQUENCE</scope>
    <source>
        <strain evidence="1">STM</strain>
    </source>
</reference>
<dbReference type="InterPro" id="IPR035093">
    <property type="entry name" value="RelE/ParE_toxin_dom_sf"/>
</dbReference>
<protein>
    <recommendedName>
        <fullName evidence="2">Addiction module toxin RelE</fullName>
    </recommendedName>
</protein>
<organism evidence="1">
    <name type="scientific">termite gut metagenome</name>
    <dbReference type="NCBI Taxonomy" id="433724"/>
    <lineage>
        <taxon>unclassified sequences</taxon>
        <taxon>metagenomes</taxon>
        <taxon>organismal metagenomes</taxon>
    </lineage>
</organism>
<name>A0A5J4SAH8_9ZZZZ</name>
<comment type="caution">
    <text evidence="1">The sequence shown here is derived from an EMBL/GenBank/DDBJ whole genome shotgun (WGS) entry which is preliminary data.</text>
</comment>
<accession>A0A5J4SAH8</accession>
<dbReference type="Pfam" id="PF05973">
    <property type="entry name" value="Gp49"/>
    <property type="match status" value="1"/>
</dbReference>
<dbReference type="AlphaFoldDB" id="A0A5J4SAH8"/>